<accession>A0ABR8K4F8</accession>
<comment type="caution">
    <text evidence="1">The sequence shown here is derived from an EMBL/GenBank/DDBJ whole genome shotgun (WGS) entry which is preliminary data.</text>
</comment>
<name>A0ABR8K4F8_9NOSO</name>
<dbReference type="Proteomes" id="UP000637383">
    <property type="component" value="Unassembled WGS sequence"/>
</dbReference>
<dbReference type="EMBL" id="JACJTU010000008">
    <property type="protein sequence ID" value="MBD2734338.1"/>
    <property type="molecule type" value="Genomic_DNA"/>
</dbReference>
<keyword evidence="2" id="KW-1185">Reference proteome</keyword>
<protein>
    <submittedName>
        <fullName evidence="1">Uncharacterized protein</fullName>
    </submittedName>
</protein>
<gene>
    <name evidence="1" type="ORF">H6H03_10505</name>
</gene>
<proteinExistence type="predicted"/>
<sequence length="71" mass="7862">MAIALFYLLPEKSDLLVLSEINIFFAPQTFLCVNPNDKGTPENKLFNFPPSKRLSVAPAKRSLPPALKAFA</sequence>
<reference evidence="1 2" key="1">
    <citation type="journal article" date="2020" name="ISME J.">
        <title>Comparative genomics reveals insights into cyanobacterial evolution and habitat adaptation.</title>
        <authorList>
            <person name="Chen M.Y."/>
            <person name="Teng W.K."/>
            <person name="Zhao L."/>
            <person name="Hu C.X."/>
            <person name="Zhou Y.K."/>
            <person name="Han B.P."/>
            <person name="Song L.R."/>
            <person name="Shu W.S."/>
        </authorList>
    </citation>
    <scope>NUCLEOTIDE SEQUENCE [LARGE SCALE GENOMIC DNA]</scope>
    <source>
        <strain evidence="1 2">FACHB-159</strain>
    </source>
</reference>
<organism evidence="1 2">
    <name type="scientific">Nostoc paludosum FACHB-159</name>
    <dbReference type="NCBI Taxonomy" id="2692908"/>
    <lineage>
        <taxon>Bacteria</taxon>
        <taxon>Bacillati</taxon>
        <taxon>Cyanobacteriota</taxon>
        <taxon>Cyanophyceae</taxon>
        <taxon>Nostocales</taxon>
        <taxon>Nostocaceae</taxon>
        <taxon>Nostoc</taxon>
    </lineage>
</organism>
<evidence type="ECO:0000313" key="1">
    <source>
        <dbReference type="EMBL" id="MBD2734338.1"/>
    </source>
</evidence>
<evidence type="ECO:0000313" key="2">
    <source>
        <dbReference type="Proteomes" id="UP000637383"/>
    </source>
</evidence>